<dbReference type="Gene3D" id="3.30.200.20">
    <property type="entry name" value="Phosphorylase Kinase, domain 1"/>
    <property type="match status" value="1"/>
</dbReference>
<evidence type="ECO:0000256" key="5">
    <source>
        <dbReference type="ARBA" id="ARBA00022679"/>
    </source>
</evidence>
<comment type="catalytic activity">
    <reaction evidence="17">
        <text>L-threonyl-[protein] + ATP = O-phospho-L-threonyl-[protein] + ADP + H(+)</text>
        <dbReference type="Rhea" id="RHEA:46608"/>
        <dbReference type="Rhea" id="RHEA-COMP:11060"/>
        <dbReference type="Rhea" id="RHEA-COMP:11605"/>
        <dbReference type="ChEBI" id="CHEBI:15378"/>
        <dbReference type="ChEBI" id="CHEBI:30013"/>
        <dbReference type="ChEBI" id="CHEBI:30616"/>
        <dbReference type="ChEBI" id="CHEBI:61977"/>
        <dbReference type="ChEBI" id="CHEBI:456216"/>
    </reaction>
</comment>
<keyword evidence="12 21" id="KW-1133">Transmembrane helix</keyword>
<sequence length="779" mass="86763">MSSIYEVLHTLNTLLRNSGAMGFHRILVQLTWVGVISSVMVAATDTQFPLALPNCPDICGDIQIPYPFGLTEGCYLEETKGSTKFSIFCDDDSLEKPQPKTGDFLVTKISVQEGQIEIMMDNDIDCYNKNGRPQSNFMRKRSLTNPIFTISATKNKFVSVGCDTYAYLKGFSNDKSFRSVCLSLCESKSDVVNGSCSGIGCNQLDIPGGLKNITVEAYSLNNHVGVWEFNPCSYAFIIREDKFNFSSAYLTTLRNNKTLPVVLDWTIGSEKCDPAGNKSNYICRGNSTCVNPPYGSGYRCECKKGYRGNPYLDHGCQDIDECKVKDNNNCTSHQKCVNKPGSYDCLCIEGYHEAEPERVCVPDRSAGQSSLAIYLAVGLFILLVLLLGYSWIYWGLKRRKLIKLKEKFFEQNGGLLLKQQLSNHQMSVETTKIFTTEELKKATNNYDESRVLGQGGYGTVYKGVLSDNTMVAIKKSKIGDQSQIEQFINEMIVLTQINHRNVVKLFGCCLETELPLLVYEFITNGTLSNHIHDKSISSLLSWEKRLKIATETAGALAYLHSSASMPIIHRDVKTTNILLDDNYTAKVADFGASRLVPLDQTQLNTLVQGTLGYLDPEYMQTSQLTGKSDVYSFGVVMAELLTGKKALSFARPEIDRNLAISFVSAIKEDRLLQILEDHIVNEVNIEQLKEVANLAKRCLSLRGEDRPSMKEVAAELERLRIMEKHSLGNIDVYAKKTEPLLSATSHSFNVDVDIGCSTSATVEYDSIGDQVLKSMEDGR</sequence>
<reference evidence="24 25" key="1">
    <citation type="journal article" date="2023" name="G3 (Bethesda)">
        <title>A haplotype-resolved chromosome-scale genome for Quercus rubra L. provides insights into the genetics of adaptive traits for red oak species.</title>
        <authorList>
            <person name="Kapoor B."/>
            <person name="Jenkins J."/>
            <person name="Schmutz J."/>
            <person name="Zhebentyayeva T."/>
            <person name="Kuelheim C."/>
            <person name="Coggeshall M."/>
            <person name="Heim C."/>
            <person name="Lasky J.R."/>
            <person name="Leites L."/>
            <person name="Islam-Faridi N."/>
            <person name="Romero-Severson J."/>
            <person name="DeLeo V.L."/>
            <person name="Lucas S.M."/>
            <person name="Lazic D."/>
            <person name="Gailing O."/>
            <person name="Carlson J."/>
            <person name="Staton M."/>
        </authorList>
    </citation>
    <scope>NUCLEOTIDE SEQUENCE [LARGE SCALE GENOMIC DNA]</scope>
    <source>
        <strain evidence="24">Pseudo-F2</strain>
    </source>
</reference>
<keyword evidence="2" id="KW-0723">Serine/threonine-protein kinase</keyword>
<evidence type="ECO:0000256" key="18">
    <source>
        <dbReference type="ARBA" id="ARBA00058961"/>
    </source>
</evidence>
<evidence type="ECO:0000259" key="22">
    <source>
        <dbReference type="PROSITE" id="PS50011"/>
    </source>
</evidence>
<evidence type="ECO:0000256" key="10">
    <source>
        <dbReference type="ARBA" id="ARBA00022777"/>
    </source>
</evidence>
<dbReference type="PANTHER" id="PTHR27005">
    <property type="entry name" value="WALL-ASSOCIATED RECEPTOR KINASE-LIKE 21"/>
    <property type="match status" value="1"/>
</dbReference>
<dbReference type="InterPro" id="IPR001881">
    <property type="entry name" value="EGF-like_Ca-bd_dom"/>
</dbReference>
<dbReference type="GO" id="GO:0005886">
    <property type="term" value="C:plasma membrane"/>
    <property type="evidence" value="ECO:0007669"/>
    <property type="project" value="TreeGrafter"/>
</dbReference>
<dbReference type="Gene3D" id="1.10.510.10">
    <property type="entry name" value="Transferase(Phosphotransferase) domain 1"/>
    <property type="match status" value="1"/>
</dbReference>
<dbReference type="AlphaFoldDB" id="A0AAN7EJ26"/>
<dbReference type="PANTHER" id="PTHR27005:SF283">
    <property type="entry name" value="OS02G0633066 PROTEIN"/>
    <property type="match status" value="1"/>
</dbReference>
<gene>
    <name evidence="24" type="ORF">RGQ29_030888</name>
</gene>
<dbReference type="PROSITE" id="PS50011">
    <property type="entry name" value="PROTEIN_KINASE_DOM"/>
    <property type="match status" value="1"/>
</dbReference>
<dbReference type="PROSITE" id="PS50026">
    <property type="entry name" value="EGF_3"/>
    <property type="match status" value="2"/>
</dbReference>
<dbReference type="EMBL" id="JAXUIC010000009">
    <property type="protein sequence ID" value="KAK4572643.1"/>
    <property type="molecule type" value="Genomic_DNA"/>
</dbReference>
<dbReference type="InterPro" id="IPR008271">
    <property type="entry name" value="Ser/Thr_kinase_AS"/>
</dbReference>
<dbReference type="GO" id="GO:0007166">
    <property type="term" value="P:cell surface receptor signaling pathway"/>
    <property type="evidence" value="ECO:0007669"/>
    <property type="project" value="InterPro"/>
</dbReference>
<evidence type="ECO:0000313" key="25">
    <source>
        <dbReference type="Proteomes" id="UP001324115"/>
    </source>
</evidence>
<dbReference type="InterPro" id="IPR049883">
    <property type="entry name" value="NOTCH1_EGF-like"/>
</dbReference>
<evidence type="ECO:0000256" key="16">
    <source>
        <dbReference type="ARBA" id="ARBA00047558"/>
    </source>
</evidence>
<evidence type="ECO:0000256" key="7">
    <source>
        <dbReference type="ARBA" id="ARBA00022729"/>
    </source>
</evidence>
<dbReference type="Pfam" id="PF13947">
    <property type="entry name" value="GUB_WAK_bind"/>
    <property type="match status" value="1"/>
</dbReference>
<dbReference type="CDD" id="cd00054">
    <property type="entry name" value="EGF_CA"/>
    <property type="match status" value="1"/>
</dbReference>
<dbReference type="InterPro" id="IPR011009">
    <property type="entry name" value="Kinase-like_dom_sf"/>
</dbReference>
<dbReference type="CDD" id="cd00055">
    <property type="entry name" value="EGF_Lam"/>
    <property type="match status" value="1"/>
</dbReference>
<evidence type="ECO:0000256" key="19">
    <source>
        <dbReference type="PROSITE-ProRule" id="PRU00076"/>
    </source>
</evidence>
<protein>
    <submittedName>
        <fullName evidence="24">Uncharacterized protein</fullName>
    </submittedName>
</protein>
<evidence type="ECO:0000256" key="3">
    <source>
        <dbReference type="ARBA" id="ARBA00022536"/>
    </source>
</evidence>
<evidence type="ECO:0000259" key="23">
    <source>
        <dbReference type="PROSITE" id="PS50026"/>
    </source>
</evidence>
<evidence type="ECO:0000256" key="15">
    <source>
        <dbReference type="ARBA" id="ARBA00023180"/>
    </source>
</evidence>
<keyword evidence="9 20" id="KW-0547">Nucleotide-binding</keyword>
<feature type="binding site" evidence="20">
    <location>
        <position position="475"/>
    </location>
    <ligand>
        <name>ATP</name>
        <dbReference type="ChEBI" id="CHEBI:30616"/>
    </ligand>
</feature>
<evidence type="ECO:0000256" key="17">
    <source>
        <dbReference type="ARBA" id="ARBA00047951"/>
    </source>
</evidence>
<dbReference type="FunFam" id="2.10.25.10:FF:000038">
    <property type="entry name" value="Fibrillin 2"/>
    <property type="match status" value="1"/>
</dbReference>
<dbReference type="PROSITE" id="PS00108">
    <property type="entry name" value="PROTEIN_KINASE_ST"/>
    <property type="match status" value="1"/>
</dbReference>
<dbReference type="InterPro" id="IPR000152">
    <property type="entry name" value="EGF-type_Asp/Asn_hydroxyl_site"/>
</dbReference>
<dbReference type="PROSITE" id="PS00107">
    <property type="entry name" value="PROTEIN_KINASE_ATP"/>
    <property type="match status" value="1"/>
</dbReference>
<accession>A0AAN7EJ26</accession>
<dbReference type="Pfam" id="PF07645">
    <property type="entry name" value="EGF_CA"/>
    <property type="match status" value="1"/>
</dbReference>
<keyword evidence="13 21" id="KW-0472">Membrane</keyword>
<dbReference type="GO" id="GO:0005524">
    <property type="term" value="F:ATP binding"/>
    <property type="evidence" value="ECO:0007669"/>
    <property type="project" value="UniProtKB-UniRule"/>
</dbReference>
<dbReference type="Proteomes" id="UP001324115">
    <property type="component" value="Unassembled WGS sequence"/>
</dbReference>
<comment type="caution">
    <text evidence="24">The sequence shown here is derived from an EMBL/GenBank/DDBJ whole genome shotgun (WGS) entry which is preliminary data.</text>
</comment>
<evidence type="ECO:0000256" key="11">
    <source>
        <dbReference type="ARBA" id="ARBA00022840"/>
    </source>
</evidence>
<comment type="subcellular location">
    <subcellularLocation>
        <location evidence="1">Membrane</location>
        <topology evidence="1">Single-pass type I membrane protein</topology>
    </subcellularLocation>
</comment>
<dbReference type="GO" id="GO:0030247">
    <property type="term" value="F:polysaccharide binding"/>
    <property type="evidence" value="ECO:0007669"/>
    <property type="project" value="InterPro"/>
</dbReference>
<keyword evidence="25" id="KW-1185">Reference proteome</keyword>
<evidence type="ECO:0000256" key="21">
    <source>
        <dbReference type="SAM" id="Phobius"/>
    </source>
</evidence>
<evidence type="ECO:0000313" key="24">
    <source>
        <dbReference type="EMBL" id="KAK4572643.1"/>
    </source>
</evidence>
<dbReference type="GO" id="GO:0005509">
    <property type="term" value="F:calcium ion binding"/>
    <property type="evidence" value="ECO:0007669"/>
    <property type="project" value="InterPro"/>
</dbReference>
<comment type="function">
    <text evidence="18">Serine/threonine-protein kinase that may function as a signaling receptor of extracellular matrix component. Binding to pectin may have significance in the control of cell expansion, morphogenesis and development.</text>
</comment>
<dbReference type="InterPro" id="IPR001245">
    <property type="entry name" value="Ser-Thr/Tyr_kinase_cat_dom"/>
</dbReference>
<dbReference type="FunFam" id="1.10.510.10:FF:000084">
    <property type="entry name" value="Wall-associated receptor kinase 2"/>
    <property type="match status" value="1"/>
</dbReference>
<dbReference type="SMART" id="SM00181">
    <property type="entry name" value="EGF"/>
    <property type="match status" value="2"/>
</dbReference>
<evidence type="ECO:0000256" key="12">
    <source>
        <dbReference type="ARBA" id="ARBA00022989"/>
    </source>
</evidence>
<dbReference type="Pfam" id="PF07714">
    <property type="entry name" value="PK_Tyr_Ser-Thr"/>
    <property type="match status" value="1"/>
</dbReference>
<dbReference type="InterPro" id="IPR017441">
    <property type="entry name" value="Protein_kinase_ATP_BS"/>
</dbReference>
<feature type="domain" description="Protein kinase" evidence="22">
    <location>
        <begin position="446"/>
        <end position="719"/>
    </location>
</feature>
<dbReference type="SMART" id="SM00220">
    <property type="entry name" value="S_TKc"/>
    <property type="match status" value="1"/>
</dbReference>
<organism evidence="24 25">
    <name type="scientific">Quercus rubra</name>
    <name type="common">Northern red oak</name>
    <name type="synonym">Quercus borealis</name>
    <dbReference type="NCBI Taxonomy" id="3512"/>
    <lineage>
        <taxon>Eukaryota</taxon>
        <taxon>Viridiplantae</taxon>
        <taxon>Streptophyta</taxon>
        <taxon>Embryophyta</taxon>
        <taxon>Tracheophyta</taxon>
        <taxon>Spermatophyta</taxon>
        <taxon>Magnoliopsida</taxon>
        <taxon>eudicotyledons</taxon>
        <taxon>Gunneridae</taxon>
        <taxon>Pentapetalae</taxon>
        <taxon>rosids</taxon>
        <taxon>fabids</taxon>
        <taxon>Fagales</taxon>
        <taxon>Fagaceae</taxon>
        <taxon>Quercus</taxon>
    </lineage>
</organism>
<feature type="transmembrane region" description="Helical" evidence="21">
    <location>
        <begin position="371"/>
        <end position="396"/>
    </location>
</feature>
<keyword evidence="14 19" id="KW-1015">Disulfide bond</keyword>
<feature type="domain" description="EGF-like" evidence="23">
    <location>
        <begin position="275"/>
        <end position="317"/>
    </location>
</feature>
<keyword evidence="5" id="KW-0808">Transferase</keyword>
<keyword evidence="15" id="KW-0325">Glycoprotein</keyword>
<comment type="caution">
    <text evidence="19">Lacks conserved residue(s) required for the propagation of feature annotation.</text>
</comment>
<keyword evidence="10" id="KW-0418">Kinase</keyword>
<evidence type="ECO:0000256" key="4">
    <source>
        <dbReference type="ARBA" id="ARBA00022553"/>
    </source>
</evidence>
<dbReference type="SUPFAM" id="SSF56112">
    <property type="entry name" value="Protein kinase-like (PK-like)"/>
    <property type="match status" value="1"/>
</dbReference>
<evidence type="ECO:0000256" key="6">
    <source>
        <dbReference type="ARBA" id="ARBA00022692"/>
    </source>
</evidence>
<keyword evidence="11 20" id="KW-0067">ATP-binding</keyword>
<evidence type="ECO:0000256" key="9">
    <source>
        <dbReference type="ARBA" id="ARBA00022741"/>
    </source>
</evidence>
<dbReference type="InterPro" id="IPR000719">
    <property type="entry name" value="Prot_kinase_dom"/>
</dbReference>
<evidence type="ECO:0000256" key="13">
    <source>
        <dbReference type="ARBA" id="ARBA00023136"/>
    </source>
</evidence>
<dbReference type="InterPro" id="IPR045274">
    <property type="entry name" value="WAK-like"/>
</dbReference>
<feature type="disulfide bond" evidence="19">
    <location>
        <begin position="283"/>
        <end position="300"/>
    </location>
</feature>
<feature type="domain" description="EGF-like" evidence="23">
    <location>
        <begin position="318"/>
        <end position="357"/>
    </location>
</feature>
<dbReference type="InterPro" id="IPR018097">
    <property type="entry name" value="EGF_Ca-bd_CS"/>
</dbReference>
<proteinExistence type="predicted"/>
<dbReference type="PROSITE" id="PS00010">
    <property type="entry name" value="ASX_HYDROXYL"/>
    <property type="match status" value="1"/>
</dbReference>
<dbReference type="PROSITE" id="PS01187">
    <property type="entry name" value="EGF_CA"/>
    <property type="match status" value="1"/>
</dbReference>
<keyword evidence="6 21" id="KW-0812">Transmembrane</keyword>
<dbReference type="SUPFAM" id="SSF57196">
    <property type="entry name" value="EGF/Laminin"/>
    <property type="match status" value="1"/>
</dbReference>
<evidence type="ECO:0000256" key="20">
    <source>
        <dbReference type="PROSITE-ProRule" id="PRU10141"/>
    </source>
</evidence>
<dbReference type="Gene3D" id="2.10.25.10">
    <property type="entry name" value="Laminin"/>
    <property type="match status" value="2"/>
</dbReference>
<evidence type="ECO:0000256" key="14">
    <source>
        <dbReference type="ARBA" id="ARBA00023157"/>
    </source>
</evidence>
<dbReference type="InterPro" id="IPR000742">
    <property type="entry name" value="EGF"/>
</dbReference>
<dbReference type="GO" id="GO:0004674">
    <property type="term" value="F:protein serine/threonine kinase activity"/>
    <property type="evidence" value="ECO:0007669"/>
    <property type="project" value="UniProtKB-KW"/>
</dbReference>
<evidence type="ECO:0000256" key="1">
    <source>
        <dbReference type="ARBA" id="ARBA00004479"/>
    </source>
</evidence>
<keyword evidence="7" id="KW-0732">Signal</keyword>
<evidence type="ECO:0000256" key="8">
    <source>
        <dbReference type="ARBA" id="ARBA00022737"/>
    </source>
</evidence>
<keyword evidence="3 19" id="KW-0245">EGF-like domain</keyword>
<dbReference type="SMART" id="SM00179">
    <property type="entry name" value="EGF_CA"/>
    <property type="match status" value="2"/>
</dbReference>
<comment type="catalytic activity">
    <reaction evidence="16">
        <text>L-seryl-[protein] + ATP = O-phospho-L-seryl-[protein] + ADP + H(+)</text>
        <dbReference type="Rhea" id="RHEA:17989"/>
        <dbReference type="Rhea" id="RHEA-COMP:9863"/>
        <dbReference type="Rhea" id="RHEA-COMP:11604"/>
        <dbReference type="ChEBI" id="CHEBI:15378"/>
        <dbReference type="ChEBI" id="CHEBI:29999"/>
        <dbReference type="ChEBI" id="CHEBI:30616"/>
        <dbReference type="ChEBI" id="CHEBI:83421"/>
        <dbReference type="ChEBI" id="CHEBI:456216"/>
    </reaction>
</comment>
<dbReference type="InterPro" id="IPR002049">
    <property type="entry name" value="LE_dom"/>
</dbReference>
<keyword evidence="8" id="KW-0677">Repeat</keyword>
<evidence type="ECO:0000256" key="2">
    <source>
        <dbReference type="ARBA" id="ARBA00022527"/>
    </source>
</evidence>
<dbReference type="FunFam" id="3.30.200.20:FF:000043">
    <property type="entry name" value="Wall-associated receptor kinase 2"/>
    <property type="match status" value="1"/>
</dbReference>
<name>A0AAN7EJ26_QUERU</name>
<dbReference type="InterPro" id="IPR025287">
    <property type="entry name" value="WAK_GUB"/>
</dbReference>
<dbReference type="CDD" id="cd14066">
    <property type="entry name" value="STKc_IRAK"/>
    <property type="match status" value="1"/>
</dbReference>
<keyword evidence="4" id="KW-0597">Phosphoprotein</keyword>